<dbReference type="InterPro" id="IPR004869">
    <property type="entry name" value="MMPL_dom"/>
</dbReference>
<feature type="transmembrane region" description="Helical" evidence="6">
    <location>
        <begin position="402"/>
        <end position="423"/>
    </location>
</feature>
<evidence type="ECO:0000256" key="5">
    <source>
        <dbReference type="ARBA" id="ARBA00023136"/>
    </source>
</evidence>
<evidence type="ECO:0000256" key="6">
    <source>
        <dbReference type="SAM" id="Phobius"/>
    </source>
</evidence>
<comment type="caution">
    <text evidence="8">The sequence shown here is derived from an EMBL/GenBank/DDBJ whole genome shotgun (WGS) entry which is preliminary data.</text>
</comment>
<keyword evidence="3 6" id="KW-0812">Transmembrane</keyword>
<feature type="domain" description="Membrane transport protein MMPL" evidence="7">
    <location>
        <begin position="280"/>
        <end position="463"/>
    </location>
</feature>
<dbReference type="EMBL" id="QICN01000002">
    <property type="protein sequence ID" value="PXV70558.1"/>
    <property type="molecule type" value="Genomic_DNA"/>
</dbReference>
<dbReference type="RefSeq" id="WP_110264211.1">
    <property type="nucleotide sequence ID" value="NZ_CAKZQT010000013.1"/>
</dbReference>
<sequence length="871" mass="96195">MHDSRSAFAQAFVRLTEPLIFSRRWVTLWVLALITAVLGWQATHLRIDAGFEKQIPLQHPYIQIYKQYEREFGGANTTLVALTQKQGDIYDPAFMATLRQLTQAVFFTPGMDRSRVSSIFTPDVRYLEVVEGGFQGGNVVPADFTPTPEMIARVRSNIEKAGIIGRLIANDQTGAMVFAELLERHPVTGEKLDYIKTAHRLEDIRQRFTSPRLFEYRLREASAPFEAGAVVRTVYSDERGPLFRFKALEVPLDPTDASSPTTTLRGAQVEVVELDNPDYNPGVDIHIIGFTKAVGDIADSTVEVFSFFGLTVFLVWLLLAWYCGSFLVATLPTLCGLLAVVWELGLLHLFGFGLDPFAVLMPFIVLAISTSHGIQITNFWLNESADNGLGAFDAAVATYRRLVIPGISALATNFVGFGTLFLIPIDIIREMAANAMFGLIAIVLCKKVLLPCLLTFATLKNPQRFRDYQHRRDQHLKPVWNLLSAITLKPVAAVVLMGGVALWATGQWIAQDLKIGELHDGVPELRPDARYNLDSSRIVQDFSIGVDVLKVVAEGKADGCIDHGIVSQMDRFAWRMENTAGVQSTLSLPKLQQRVYNSYNEANPKFNTLPRDSGVLVVTVQPFPSSTGLLNEDCSAMPVLIFTQDHKAETIDHIIASINRFIDEQPADAPVQFKLATGNVGVMAAVNDVIKQTEYTVLLWLFLGIGVCVALSFRSIAGLICVLVPLALVHIVSYAVMVWLEIGVKFSNIAVAAFAAGIGVDYGIYIYSVLEENVLQKRMQLREAYRNTLHQTGKAVIFTALTLGATVCTWMFSDLQFQVDMGILLTLMFFANAIAAAVLLPAFAAFLLKVPPGAPVRDDARLPPSQREVFS</sequence>
<evidence type="ECO:0000256" key="4">
    <source>
        <dbReference type="ARBA" id="ARBA00022989"/>
    </source>
</evidence>
<organism evidence="8 9">
    <name type="scientific">Sinimarinibacterium flocculans</name>
    <dbReference type="NCBI Taxonomy" id="985250"/>
    <lineage>
        <taxon>Bacteria</taxon>
        <taxon>Pseudomonadati</taxon>
        <taxon>Pseudomonadota</taxon>
        <taxon>Gammaproteobacteria</taxon>
        <taxon>Nevskiales</taxon>
        <taxon>Nevskiaceae</taxon>
        <taxon>Sinimarinibacterium</taxon>
    </lineage>
</organism>
<feature type="transmembrane region" description="Helical" evidence="6">
    <location>
        <begin position="791"/>
        <end position="812"/>
    </location>
</feature>
<keyword evidence="5 6" id="KW-0472">Membrane</keyword>
<proteinExistence type="predicted"/>
<dbReference type="Pfam" id="PF03176">
    <property type="entry name" value="MMPL"/>
    <property type="match status" value="2"/>
</dbReference>
<gene>
    <name evidence="8" type="ORF">C8D93_102417</name>
</gene>
<dbReference type="InterPro" id="IPR050545">
    <property type="entry name" value="Mycobact_MmpL"/>
</dbReference>
<dbReference type="PANTHER" id="PTHR33406">
    <property type="entry name" value="MEMBRANE PROTEIN MJ1562-RELATED"/>
    <property type="match status" value="1"/>
</dbReference>
<feature type="transmembrane region" description="Helical" evidence="6">
    <location>
        <begin position="746"/>
        <end position="770"/>
    </location>
</feature>
<accession>A0A318EIW0</accession>
<keyword evidence="4 6" id="KW-1133">Transmembrane helix</keyword>
<evidence type="ECO:0000259" key="7">
    <source>
        <dbReference type="Pfam" id="PF03176"/>
    </source>
</evidence>
<evidence type="ECO:0000313" key="9">
    <source>
        <dbReference type="Proteomes" id="UP000248330"/>
    </source>
</evidence>
<dbReference type="Gene3D" id="1.20.1640.10">
    <property type="entry name" value="Multidrug efflux transporter AcrB transmembrane domain"/>
    <property type="match status" value="2"/>
</dbReference>
<dbReference type="Proteomes" id="UP000248330">
    <property type="component" value="Unassembled WGS sequence"/>
</dbReference>
<name>A0A318EIW0_9GAMM</name>
<feature type="transmembrane region" description="Helical" evidence="6">
    <location>
        <begin position="21"/>
        <end position="40"/>
    </location>
</feature>
<feature type="transmembrane region" description="Helical" evidence="6">
    <location>
        <begin position="304"/>
        <end position="322"/>
    </location>
</feature>
<feature type="transmembrane region" description="Helical" evidence="6">
    <location>
        <begin position="334"/>
        <end position="354"/>
    </location>
</feature>
<evidence type="ECO:0000313" key="8">
    <source>
        <dbReference type="EMBL" id="PXV70558.1"/>
    </source>
</evidence>
<evidence type="ECO:0000256" key="1">
    <source>
        <dbReference type="ARBA" id="ARBA00004651"/>
    </source>
</evidence>
<keyword evidence="2" id="KW-1003">Cell membrane</keyword>
<reference evidence="8 9" key="1">
    <citation type="submission" date="2018-04" db="EMBL/GenBank/DDBJ databases">
        <title>Genomic Encyclopedia of Type Strains, Phase IV (KMG-IV): sequencing the most valuable type-strain genomes for metagenomic binning, comparative biology and taxonomic classification.</title>
        <authorList>
            <person name="Goeker M."/>
        </authorList>
    </citation>
    <scope>NUCLEOTIDE SEQUENCE [LARGE SCALE GENOMIC DNA]</scope>
    <source>
        <strain evidence="8 9">DSM 104150</strain>
    </source>
</reference>
<keyword evidence="9" id="KW-1185">Reference proteome</keyword>
<feature type="transmembrane region" description="Helical" evidence="6">
    <location>
        <begin position="435"/>
        <end position="459"/>
    </location>
</feature>
<feature type="transmembrane region" description="Helical" evidence="6">
    <location>
        <begin position="824"/>
        <end position="848"/>
    </location>
</feature>
<feature type="domain" description="Membrane transport protein MMPL" evidence="7">
    <location>
        <begin position="619"/>
        <end position="847"/>
    </location>
</feature>
<comment type="subcellular location">
    <subcellularLocation>
        <location evidence="1">Cell membrane</location>
        <topology evidence="1">Multi-pass membrane protein</topology>
    </subcellularLocation>
</comment>
<dbReference type="AlphaFoldDB" id="A0A318EIW0"/>
<dbReference type="SUPFAM" id="SSF82866">
    <property type="entry name" value="Multidrug efflux transporter AcrB transmembrane domain"/>
    <property type="match status" value="2"/>
</dbReference>
<dbReference type="GO" id="GO:0005886">
    <property type="term" value="C:plasma membrane"/>
    <property type="evidence" value="ECO:0007669"/>
    <property type="project" value="UniProtKB-SubCell"/>
</dbReference>
<dbReference type="PANTHER" id="PTHR33406:SF10">
    <property type="entry name" value="SSD DOMAIN-CONTAINING PROTEIN"/>
    <property type="match status" value="1"/>
</dbReference>
<evidence type="ECO:0000256" key="3">
    <source>
        <dbReference type="ARBA" id="ARBA00022692"/>
    </source>
</evidence>
<feature type="transmembrane region" description="Helical" evidence="6">
    <location>
        <begin position="479"/>
        <end position="504"/>
    </location>
</feature>
<feature type="transmembrane region" description="Helical" evidence="6">
    <location>
        <begin position="695"/>
        <end position="713"/>
    </location>
</feature>
<feature type="transmembrane region" description="Helical" evidence="6">
    <location>
        <begin position="720"/>
        <end position="740"/>
    </location>
</feature>
<feature type="transmembrane region" description="Helical" evidence="6">
    <location>
        <begin position="360"/>
        <end position="381"/>
    </location>
</feature>
<dbReference type="OrthoDB" id="5963930at2"/>
<protein>
    <recommendedName>
        <fullName evidence="7">Membrane transport protein MMPL domain-containing protein</fullName>
    </recommendedName>
</protein>
<evidence type="ECO:0000256" key="2">
    <source>
        <dbReference type="ARBA" id="ARBA00022475"/>
    </source>
</evidence>